<dbReference type="Proteomes" id="UP000598997">
    <property type="component" value="Unassembled WGS sequence"/>
</dbReference>
<dbReference type="OrthoDB" id="9813569at2"/>
<dbReference type="InterPro" id="IPR029056">
    <property type="entry name" value="Ribokinase-like"/>
</dbReference>
<dbReference type="RefSeq" id="WP_066765170.1">
    <property type="nucleotide sequence ID" value="NZ_BMIO01000001.1"/>
</dbReference>
<dbReference type="GO" id="GO:0016301">
    <property type="term" value="F:kinase activity"/>
    <property type="evidence" value="ECO:0007669"/>
    <property type="project" value="UniProtKB-KW"/>
</dbReference>
<reference evidence="6 7" key="1">
    <citation type="journal article" date="2014" name="Int. J. Syst. Evol. Microbiol.">
        <title>Complete genome sequence of Corynebacterium casei LMG S-19264T (=DSM 44701T), isolated from a smear-ripened cheese.</title>
        <authorList>
            <consortium name="US DOE Joint Genome Institute (JGI-PGF)"/>
            <person name="Walter F."/>
            <person name="Albersmeier A."/>
            <person name="Kalinowski J."/>
            <person name="Ruckert C."/>
        </authorList>
    </citation>
    <scope>NUCLEOTIDE SEQUENCE [LARGE SCALE GENOMIC DNA]</scope>
    <source>
        <strain evidence="6 7">CGMCC 1.15358</strain>
    </source>
</reference>
<dbReference type="Gene3D" id="3.40.1190.20">
    <property type="match status" value="1"/>
</dbReference>
<protein>
    <submittedName>
        <fullName evidence="6">Adenosine kinase</fullName>
    </submittedName>
</protein>
<dbReference type="InterPro" id="IPR052700">
    <property type="entry name" value="Carb_kinase_PfkB-like"/>
</dbReference>
<dbReference type="AlphaFoldDB" id="A0A916Y7E7"/>
<dbReference type="InterPro" id="IPR011611">
    <property type="entry name" value="PfkB_dom"/>
</dbReference>
<dbReference type="Pfam" id="PF00294">
    <property type="entry name" value="PfkB"/>
    <property type="match status" value="1"/>
</dbReference>
<dbReference type="EMBL" id="BMIO01000001">
    <property type="protein sequence ID" value="GGD34183.1"/>
    <property type="molecule type" value="Genomic_DNA"/>
</dbReference>
<evidence type="ECO:0000256" key="4">
    <source>
        <dbReference type="RuleBase" id="RU003704"/>
    </source>
</evidence>
<evidence type="ECO:0000259" key="5">
    <source>
        <dbReference type="Pfam" id="PF00294"/>
    </source>
</evidence>
<feature type="domain" description="Carbohydrate kinase PfkB" evidence="5">
    <location>
        <begin position="51"/>
        <end position="319"/>
    </location>
</feature>
<keyword evidence="2 4" id="KW-0808">Transferase</keyword>
<comment type="similarity">
    <text evidence="1 4">Belongs to the carbohydrate kinase PfkB family.</text>
</comment>
<keyword evidence="7" id="KW-1185">Reference proteome</keyword>
<dbReference type="PANTHER" id="PTHR43320">
    <property type="entry name" value="SUGAR KINASE"/>
    <property type="match status" value="1"/>
</dbReference>
<dbReference type="InterPro" id="IPR002139">
    <property type="entry name" value="Ribo/fructo_kinase"/>
</dbReference>
<keyword evidence="3 4" id="KW-0418">Kinase</keyword>
<proteinExistence type="inferred from homology"/>
<evidence type="ECO:0000256" key="2">
    <source>
        <dbReference type="ARBA" id="ARBA00022679"/>
    </source>
</evidence>
<evidence type="ECO:0000313" key="7">
    <source>
        <dbReference type="Proteomes" id="UP000598997"/>
    </source>
</evidence>
<gene>
    <name evidence="6" type="ORF">GCM10010989_05460</name>
</gene>
<dbReference type="PRINTS" id="PR00990">
    <property type="entry name" value="RIBOKINASE"/>
</dbReference>
<dbReference type="SUPFAM" id="SSF53613">
    <property type="entry name" value="Ribokinase-like"/>
    <property type="match status" value="1"/>
</dbReference>
<dbReference type="PROSITE" id="PS00584">
    <property type="entry name" value="PFKB_KINASES_2"/>
    <property type="match status" value="1"/>
</dbReference>
<organism evidence="6 7">
    <name type="scientific">Croceicoccus pelagius</name>
    <dbReference type="NCBI Taxonomy" id="1703341"/>
    <lineage>
        <taxon>Bacteria</taxon>
        <taxon>Pseudomonadati</taxon>
        <taxon>Pseudomonadota</taxon>
        <taxon>Alphaproteobacteria</taxon>
        <taxon>Sphingomonadales</taxon>
        <taxon>Erythrobacteraceae</taxon>
        <taxon>Croceicoccus</taxon>
    </lineage>
</organism>
<name>A0A916Y7E7_9SPHN</name>
<dbReference type="CDD" id="cd01168">
    <property type="entry name" value="adenosine_kinase"/>
    <property type="match status" value="1"/>
</dbReference>
<dbReference type="PANTHER" id="PTHR43320:SF3">
    <property type="entry name" value="CARBOHYDRATE KINASE PFKB DOMAIN-CONTAINING PROTEIN"/>
    <property type="match status" value="1"/>
</dbReference>
<evidence type="ECO:0000256" key="3">
    <source>
        <dbReference type="ARBA" id="ARBA00022777"/>
    </source>
</evidence>
<comment type="caution">
    <text evidence="6">The sequence shown here is derived from an EMBL/GenBank/DDBJ whole genome shotgun (WGS) entry which is preliminary data.</text>
</comment>
<sequence length="330" mass="34295">MASEQFDIVALGDAIVDVLARRDEAFLTAAGVTKGTMRLLAEDEAEALAQAMADSGHVEEVPGGSAANTLAGAAALGAKCRFIGQTGDDRLGTLFAAHMYGLDIAFDTPPIRHAPTGRCFILVSPDGERTMQTSPAASHRLTVDALDEDAIRGAQMLFLEGYLWGPETPRAAMRRAIELAHADRRKIAFTLSDSIALPGRRESLARLVADGAVDILFANEYEAKLMAGVDDSETAIALLSKQVETLVLTKGPEGAMAVSGADRIEVPAAPVPEVVDTTGAGDQFAAGFLAAHVAGADLEHCLKGGARAAASVITHVGARPIGGFETGDHA</sequence>
<accession>A0A916Y7E7</accession>
<dbReference type="InterPro" id="IPR002173">
    <property type="entry name" value="Carboh/pur_kinase_PfkB_CS"/>
</dbReference>
<evidence type="ECO:0000313" key="6">
    <source>
        <dbReference type="EMBL" id="GGD34183.1"/>
    </source>
</evidence>
<evidence type="ECO:0000256" key="1">
    <source>
        <dbReference type="ARBA" id="ARBA00010688"/>
    </source>
</evidence>